<sequence length="313" mass="34755">MKVLRISVVLVLLASIFNSIPAHALNPCFSEFSDSEWTQPADWGKTIGFSSQFYGTSIRQPEQVEKIIRENSKDYVLRRGAETSLNGAEWKPITVNFGSSSLLPLFPGDEFRTFISYEGRNCTKRIVFSNSIAVEEATPVEVKTYVSSISVNFQQEQELFAIMGSSFPIIVNSNVVLGENEFERAALSTPLLQQLSRRIFLLFDTKCVTTVSGDAFVNFVRPGAHPVAGRAPDFLKPGNCEAKLFDGYWQVSVGNRSLPVISSQPLFLGKVIFKVTDPNHLTKKSLSIICKKGKETKNVTGKNPKCPKGFKQK</sequence>
<evidence type="ECO:0000313" key="1">
    <source>
        <dbReference type="EMBL" id="CAB4911405.1"/>
    </source>
</evidence>
<accession>A0A6J7H4F9</accession>
<gene>
    <name evidence="1" type="ORF">UFOPK3614_00300</name>
</gene>
<dbReference type="EMBL" id="CAFBMS010000009">
    <property type="protein sequence ID" value="CAB4911405.1"/>
    <property type="molecule type" value="Genomic_DNA"/>
</dbReference>
<organism evidence="1">
    <name type="scientific">freshwater metagenome</name>
    <dbReference type="NCBI Taxonomy" id="449393"/>
    <lineage>
        <taxon>unclassified sequences</taxon>
        <taxon>metagenomes</taxon>
        <taxon>ecological metagenomes</taxon>
    </lineage>
</organism>
<name>A0A6J7H4F9_9ZZZZ</name>
<dbReference type="AlphaFoldDB" id="A0A6J7H4F9"/>
<reference evidence="1" key="1">
    <citation type="submission" date="2020-05" db="EMBL/GenBank/DDBJ databases">
        <authorList>
            <person name="Chiriac C."/>
            <person name="Salcher M."/>
            <person name="Ghai R."/>
            <person name="Kavagutti S V."/>
        </authorList>
    </citation>
    <scope>NUCLEOTIDE SEQUENCE</scope>
</reference>
<protein>
    <submittedName>
        <fullName evidence="1">Unannotated protein</fullName>
    </submittedName>
</protein>
<proteinExistence type="predicted"/>